<keyword evidence="1" id="KW-0812">Transmembrane</keyword>
<protein>
    <submittedName>
        <fullName evidence="2">DUF445 domain-containing protein</fullName>
    </submittedName>
</protein>
<comment type="caution">
    <text evidence="2">The sequence shown here is derived from an EMBL/GenBank/DDBJ whole genome shotgun (WGS) entry which is preliminary data.</text>
</comment>
<keyword evidence="1" id="KW-1133">Transmembrane helix</keyword>
<evidence type="ECO:0000256" key="1">
    <source>
        <dbReference type="SAM" id="Phobius"/>
    </source>
</evidence>
<feature type="transmembrane region" description="Helical" evidence="1">
    <location>
        <begin position="386"/>
        <end position="406"/>
    </location>
</feature>
<accession>A0A428Z5L4</accession>
<dbReference type="AlphaFoldDB" id="A0A428Z5L4"/>
<evidence type="ECO:0000313" key="3">
    <source>
        <dbReference type="Proteomes" id="UP000287547"/>
    </source>
</evidence>
<reference evidence="2 3" key="1">
    <citation type="submission" date="2018-05" db="EMBL/GenBank/DDBJ databases">
        <title>Evolution of GPA BGCs.</title>
        <authorList>
            <person name="Waglechner N."/>
            <person name="Wright G.D."/>
        </authorList>
    </citation>
    <scope>NUCLEOTIDE SEQUENCE [LARGE SCALE GENOMIC DNA]</scope>
    <source>
        <strain evidence="2 3">A82846</strain>
    </source>
</reference>
<dbReference type="EMBL" id="QHKI01000023">
    <property type="protein sequence ID" value="RSM82184.1"/>
    <property type="molecule type" value="Genomic_DNA"/>
</dbReference>
<proteinExistence type="predicted"/>
<name>A0A428Z5L4_KIBAR</name>
<keyword evidence="1" id="KW-0472">Membrane</keyword>
<feature type="transmembrane region" description="Helical" evidence="1">
    <location>
        <begin position="15"/>
        <end position="39"/>
    </location>
</feature>
<organism evidence="2 3">
    <name type="scientific">Kibdelosporangium aridum</name>
    <dbReference type="NCBI Taxonomy" id="2030"/>
    <lineage>
        <taxon>Bacteria</taxon>
        <taxon>Bacillati</taxon>
        <taxon>Actinomycetota</taxon>
        <taxon>Actinomycetes</taxon>
        <taxon>Pseudonocardiales</taxon>
        <taxon>Pseudonocardiaceae</taxon>
        <taxon>Kibdelosporangium</taxon>
    </lineage>
</organism>
<sequence length="412" mass="46834">MIDEIVADFQRNWHVYASMPVIAALIGYVTKVVAIRMMFRPIEFRGIRPFFGWQGIVPRKAARMAAIACDTMTDRLISAGEVVQRLDPERVAKELQRPLLEAVAEITREIAEEYQPALWESLPPQAQDLVVRRVQAEAPNVVKGILATVQSDVDSVFDLKGMVVENLVKDKELLNRIFLEAGKREFQFIARSGIVFGFAIGLVQMLAWATLKSPWVMPIFGGLTGWFTDWLALKMIFNPREPKRYFGLFTWQGLFLKRRKEVAADYGALIAKEIITPHNVLHAVLRGPLADRLFAVVERQITSAMDRQTRLARPLVAITVGSRRYQQLKHSVAEKVMRRMPDTLAFIEDYAEEAMDIRNTLVQKMQELSPEEFEDLIRPAFQQDEWILITVGAVLGFAVGELQVLLVENLAN</sequence>
<dbReference type="OrthoDB" id="3631561at2"/>
<feature type="transmembrane region" description="Helical" evidence="1">
    <location>
        <begin position="215"/>
        <end position="237"/>
    </location>
</feature>
<dbReference type="PANTHER" id="PTHR35791:SF1">
    <property type="entry name" value="UPF0754 MEMBRANE PROTEIN YHEB"/>
    <property type="match status" value="1"/>
</dbReference>
<dbReference type="PANTHER" id="PTHR35791">
    <property type="entry name" value="UPF0754 MEMBRANE PROTEIN YHEB"/>
    <property type="match status" value="1"/>
</dbReference>
<feature type="transmembrane region" description="Helical" evidence="1">
    <location>
        <begin position="188"/>
        <end position="209"/>
    </location>
</feature>
<dbReference type="Proteomes" id="UP000287547">
    <property type="component" value="Unassembled WGS sequence"/>
</dbReference>
<gene>
    <name evidence="2" type="ORF">DMH04_26240</name>
</gene>
<dbReference type="RefSeq" id="WP_037272874.1">
    <property type="nucleotide sequence ID" value="NZ_QHKI01000023.1"/>
</dbReference>
<evidence type="ECO:0000313" key="2">
    <source>
        <dbReference type="EMBL" id="RSM82184.1"/>
    </source>
</evidence>